<keyword evidence="3" id="KW-1185">Reference proteome</keyword>
<evidence type="ECO:0008006" key="4">
    <source>
        <dbReference type="Google" id="ProtNLM"/>
    </source>
</evidence>
<evidence type="ECO:0000256" key="1">
    <source>
        <dbReference type="SAM" id="SignalP"/>
    </source>
</evidence>
<organism evidence="2 3">
    <name type="scientific">Paraglaciecola aquimarina</name>
    <dbReference type="NCBI Taxonomy" id="1235557"/>
    <lineage>
        <taxon>Bacteria</taxon>
        <taxon>Pseudomonadati</taxon>
        <taxon>Pseudomonadota</taxon>
        <taxon>Gammaproteobacteria</taxon>
        <taxon>Alteromonadales</taxon>
        <taxon>Alteromonadaceae</taxon>
        <taxon>Paraglaciecola</taxon>
    </lineage>
</organism>
<gene>
    <name evidence="2" type="ORF">RS130_11645</name>
</gene>
<dbReference type="EMBL" id="JAWDIO010000002">
    <property type="protein sequence ID" value="MDU0354502.1"/>
    <property type="molecule type" value="Genomic_DNA"/>
</dbReference>
<keyword evidence="1" id="KW-0732">Signal</keyword>
<feature type="signal peptide" evidence="1">
    <location>
        <begin position="1"/>
        <end position="18"/>
    </location>
</feature>
<proteinExistence type="predicted"/>
<comment type="caution">
    <text evidence="2">The sequence shown here is derived from an EMBL/GenBank/DDBJ whole genome shotgun (WGS) entry which is preliminary data.</text>
</comment>
<accession>A0ABU3SWV9</accession>
<protein>
    <recommendedName>
        <fullName evidence="4">DUF3157 family protein</fullName>
    </recommendedName>
</protein>
<sequence length="93" mass="10284">MKLLISVVLCLAALSVSASQKAMTEEGEVVILHDDGTWSYESSHAASDTEIPLNPAIFSKDSRASFELKSTKTNSVFAIDPKKMEIQKERKWP</sequence>
<evidence type="ECO:0000313" key="3">
    <source>
        <dbReference type="Proteomes" id="UP001247805"/>
    </source>
</evidence>
<evidence type="ECO:0000313" key="2">
    <source>
        <dbReference type="EMBL" id="MDU0354502.1"/>
    </source>
</evidence>
<dbReference type="Proteomes" id="UP001247805">
    <property type="component" value="Unassembled WGS sequence"/>
</dbReference>
<dbReference type="RefSeq" id="WP_316026097.1">
    <property type="nucleotide sequence ID" value="NZ_JAWDIO010000002.1"/>
</dbReference>
<reference evidence="2 3" key="1">
    <citation type="submission" date="2023-10" db="EMBL/GenBank/DDBJ databases">
        <title>Glaciecola aquimarina strain GGW-M5 nov., isolated from a coastal seawater.</title>
        <authorList>
            <person name="Bayburt H."/>
            <person name="Kim J.M."/>
            <person name="Choi B.J."/>
            <person name="Jeon C.O."/>
        </authorList>
    </citation>
    <scope>NUCLEOTIDE SEQUENCE [LARGE SCALE GENOMIC DNA]</scope>
    <source>
        <strain evidence="2 3">KCTC 32108</strain>
    </source>
</reference>
<name>A0ABU3SWV9_9ALTE</name>
<feature type="chain" id="PRO_5047022791" description="DUF3157 family protein" evidence="1">
    <location>
        <begin position="19"/>
        <end position="93"/>
    </location>
</feature>